<sequence length="20" mass="2313">MEKEKTGDNTFTLTEKVKGR</sequence>
<reference evidence="1" key="1">
    <citation type="submission" date="2014-09" db="EMBL/GenBank/DDBJ databases">
        <authorList>
            <person name="Magalhaes I.L.F."/>
            <person name="Oliveira U."/>
            <person name="Santos F.R."/>
            <person name="Vidigal T.H.D.A."/>
            <person name="Brescovit A.D."/>
            <person name="Santos A.J."/>
        </authorList>
    </citation>
    <scope>NUCLEOTIDE SEQUENCE</scope>
    <source>
        <tissue evidence="1">Shoot tissue taken approximately 20 cm above the soil surface</tissue>
    </source>
</reference>
<accession>A0A0A9QRQ5</accession>
<evidence type="ECO:0000313" key="1">
    <source>
        <dbReference type="EMBL" id="JAD38127.1"/>
    </source>
</evidence>
<dbReference type="AlphaFoldDB" id="A0A0A9QRQ5"/>
<protein>
    <submittedName>
        <fullName evidence="1">Uncharacterized protein</fullName>
    </submittedName>
</protein>
<dbReference type="EMBL" id="GBRH01259768">
    <property type="protein sequence ID" value="JAD38127.1"/>
    <property type="molecule type" value="Transcribed_RNA"/>
</dbReference>
<reference evidence="1" key="2">
    <citation type="journal article" date="2015" name="Data Brief">
        <title>Shoot transcriptome of the giant reed, Arundo donax.</title>
        <authorList>
            <person name="Barrero R.A."/>
            <person name="Guerrero F.D."/>
            <person name="Moolhuijzen P."/>
            <person name="Goolsby J.A."/>
            <person name="Tidwell J."/>
            <person name="Bellgard S.E."/>
            <person name="Bellgard M.I."/>
        </authorList>
    </citation>
    <scope>NUCLEOTIDE SEQUENCE</scope>
    <source>
        <tissue evidence="1">Shoot tissue taken approximately 20 cm above the soil surface</tissue>
    </source>
</reference>
<organism evidence="1">
    <name type="scientific">Arundo donax</name>
    <name type="common">Giant reed</name>
    <name type="synonym">Donax arundinaceus</name>
    <dbReference type="NCBI Taxonomy" id="35708"/>
    <lineage>
        <taxon>Eukaryota</taxon>
        <taxon>Viridiplantae</taxon>
        <taxon>Streptophyta</taxon>
        <taxon>Embryophyta</taxon>
        <taxon>Tracheophyta</taxon>
        <taxon>Spermatophyta</taxon>
        <taxon>Magnoliopsida</taxon>
        <taxon>Liliopsida</taxon>
        <taxon>Poales</taxon>
        <taxon>Poaceae</taxon>
        <taxon>PACMAD clade</taxon>
        <taxon>Arundinoideae</taxon>
        <taxon>Arundineae</taxon>
        <taxon>Arundo</taxon>
    </lineage>
</organism>
<name>A0A0A9QRQ5_ARUDO</name>
<proteinExistence type="predicted"/>